<dbReference type="Pfam" id="PF00534">
    <property type="entry name" value="Glycos_transf_1"/>
    <property type="match status" value="1"/>
</dbReference>
<sequence>MPRENRHIAIFIPSLGGGGAERVMVTLANAFVERGHSVDLLLARAKGPYLHEVSNKVRIVDLKATRVVRCLYPLYRYLRREGPDAMLSALNYANVIAILAWKLARVSTRMAVSERSSLARNPTSFTGKVTRLLMRWLYPKAHKVICVSNGIEADIREIIQVPPDKTVTIYNPIDVEMVHENMTAPLAHPWFTNESAPVILAAGRLTEAKDYPTLLRAFALFRNERDAKLVILGQGEDQAKLKTLSQNLGISADVDFLGFQGNPFAYMSRCDLFVMSSAWEGFPNALVQAMACGARIVSTNCRTGPDEILEYGKWGKLVPVGDFASLCAAMADALDEELPPNGRGRVSDFTTSKIADFYENAMLA</sequence>
<feature type="domain" description="Glycosyltransferase subfamily 4-like N-terminal" evidence="2">
    <location>
        <begin position="18"/>
        <end position="176"/>
    </location>
</feature>
<dbReference type="PANTHER" id="PTHR12526">
    <property type="entry name" value="GLYCOSYLTRANSFERASE"/>
    <property type="match status" value="1"/>
</dbReference>
<dbReference type="InterPro" id="IPR001296">
    <property type="entry name" value="Glyco_trans_1"/>
</dbReference>
<organism evidence="3 4">
    <name type="scientific">Qipengyuania nanhaisediminis</name>
    <dbReference type="NCBI Taxonomy" id="604088"/>
    <lineage>
        <taxon>Bacteria</taxon>
        <taxon>Pseudomonadati</taxon>
        <taxon>Pseudomonadota</taxon>
        <taxon>Alphaproteobacteria</taxon>
        <taxon>Sphingomonadales</taxon>
        <taxon>Erythrobacteraceae</taxon>
        <taxon>Qipengyuania</taxon>
    </lineage>
</organism>
<protein>
    <submittedName>
        <fullName evidence="3">Glycosyltransferase involved in cell wall bisynthesis</fullName>
    </submittedName>
</protein>
<dbReference type="RefSeq" id="WP_143089661.1">
    <property type="nucleotide sequence ID" value="NZ_FOWZ01000008.1"/>
</dbReference>
<reference evidence="4" key="1">
    <citation type="submission" date="2016-10" db="EMBL/GenBank/DDBJ databases">
        <authorList>
            <person name="Varghese N."/>
            <person name="Submissions S."/>
        </authorList>
    </citation>
    <scope>NUCLEOTIDE SEQUENCE [LARGE SCALE GENOMIC DNA]</scope>
    <source>
        <strain evidence="4">CGMCC 1.7715</strain>
    </source>
</reference>
<dbReference type="EMBL" id="FOWZ01000008">
    <property type="protein sequence ID" value="SFP43753.1"/>
    <property type="molecule type" value="Genomic_DNA"/>
</dbReference>
<dbReference type="Pfam" id="PF13439">
    <property type="entry name" value="Glyco_transf_4"/>
    <property type="match status" value="1"/>
</dbReference>
<dbReference type="Gene3D" id="3.40.50.2000">
    <property type="entry name" value="Glycogen Phosphorylase B"/>
    <property type="match status" value="2"/>
</dbReference>
<evidence type="ECO:0000259" key="2">
    <source>
        <dbReference type="Pfam" id="PF13439"/>
    </source>
</evidence>
<dbReference type="OrthoDB" id="9790710at2"/>
<evidence type="ECO:0000313" key="4">
    <source>
        <dbReference type="Proteomes" id="UP000199331"/>
    </source>
</evidence>
<accession>A0A1I5QBY8</accession>
<dbReference type="Proteomes" id="UP000199331">
    <property type="component" value="Unassembled WGS sequence"/>
</dbReference>
<dbReference type="AlphaFoldDB" id="A0A1I5QBY8"/>
<dbReference type="PANTHER" id="PTHR12526:SF630">
    <property type="entry name" value="GLYCOSYLTRANSFERASE"/>
    <property type="match status" value="1"/>
</dbReference>
<gene>
    <name evidence="3" type="ORF">SAMN04488060_2857</name>
</gene>
<name>A0A1I5QBY8_9SPHN</name>
<dbReference type="SUPFAM" id="SSF53756">
    <property type="entry name" value="UDP-Glycosyltransferase/glycogen phosphorylase"/>
    <property type="match status" value="1"/>
</dbReference>
<dbReference type="STRING" id="604088.SAMN04488060_2857"/>
<dbReference type="CDD" id="cd03811">
    <property type="entry name" value="GT4_GT28_WabH-like"/>
    <property type="match status" value="1"/>
</dbReference>
<evidence type="ECO:0000313" key="3">
    <source>
        <dbReference type="EMBL" id="SFP43753.1"/>
    </source>
</evidence>
<keyword evidence="4" id="KW-1185">Reference proteome</keyword>
<dbReference type="GO" id="GO:0016757">
    <property type="term" value="F:glycosyltransferase activity"/>
    <property type="evidence" value="ECO:0007669"/>
    <property type="project" value="InterPro"/>
</dbReference>
<proteinExistence type="predicted"/>
<dbReference type="InterPro" id="IPR028098">
    <property type="entry name" value="Glyco_trans_4-like_N"/>
</dbReference>
<feature type="domain" description="Glycosyl transferase family 1" evidence="1">
    <location>
        <begin position="192"/>
        <end position="337"/>
    </location>
</feature>
<keyword evidence="3" id="KW-0808">Transferase</keyword>
<evidence type="ECO:0000259" key="1">
    <source>
        <dbReference type="Pfam" id="PF00534"/>
    </source>
</evidence>